<proteinExistence type="predicted"/>
<dbReference type="OrthoDB" id="2612965at2759"/>
<comment type="caution">
    <text evidence="1">The sequence shown here is derived from an EMBL/GenBank/DDBJ whole genome shotgun (WGS) entry which is preliminary data.</text>
</comment>
<keyword evidence="2" id="KW-1185">Reference proteome</keyword>
<dbReference type="Proteomes" id="UP000823399">
    <property type="component" value="Unassembled WGS sequence"/>
</dbReference>
<evidence type="ECO:0000313" key="1">
    <source>
        <dbReference type="EMBL" id="KAG2080715.1"/>
    </source>
</evidence>
<protein>
    <submittedName>
        <fullName evidence="1">Uncharacterized protein</fullName>
    </submittedName>
</protein>
<evidence type="ECO:0000313" key="2">
    <source>
        <dbReference type="Proteomes" id="UP000823399"/>
    </source>
</evidence>
<dbReference type="EMBL" id="JABBWM010000496">
    <property type="protein sequence ID" value="KAG2080715.1"/>
    <property type="molecule type" value="Genomic_DNA"/>
</dbReference>
<organism evidence="1 2">
    <name type="scientific">Suillus discolor</name>
    <dbReference type="NCBI Taxonomy" id="1912936"/>
    <lineage>
        <taxon>Eukaryota</taxon>
        <taxon>Fungi</taxon>
        <taxon>Dikarya</taxon>
        <taxon>Basidiomycota</taxon>
        <taxon>Agaricomycotina</taxon>
        <taxon>Agaricomycetes</taxon>
        <taxon>Agaricomycetidae</taxon>
        <taxon>Boletales</taxon>
        <taxon>Suillineae</taxon>
        <taxon>Suillaceae</taxon>
        <taxon>Suillus</taxon>
    </lineage>
</organism>
<dbReference type="AlphaFoldDB" id="A0A9P7EQU3"/>
<feature type="non-terminal residue" evidence="1">
    <location>
        <position position="1"/>
    </location>
</feature>
<gene>
    <name evidence="1" type="ORF">F5147DRAFT_522949</name>
</gene>
<accession>A0A9P7EQU3</accession>
<reference evidence="1" key="1">
    <citation type="journal article" date="2020" name="New Phytol.">
        <title>Comparative genomics reveals dynamic genome evolution in host specialist ectomycorrhizal fungi.</title>
        <authorList>
            <person name="Lofgren L.A."/>
            <person name="Nguyen N.H."/>
            <person name="Vilgalys R."/>
            <person name="Ruytinx J."/>
            <person name="Liao H.L."/>
            <person name="Branco S."/>
            <person name="Kuo A."/>
            <person name="LaButti K."/>
            <person name="Lipzen A."/>
            <person name="Andreopoulos W."/>
            <person name="Pangilinan J."/>
            <person name="Riley R."/>
            <person name="Hundley H."/>
            <person name="Na H."/>
            <person name="Barry K."/>
            <person name="Grigoriev I.V."/>
            <person name="Stajich J.E."/>
            <person name="Kennedy P.G."/>
        </authorList>
    </citation>
    <scope>NUCLEOTIDE SEQUENCE</scope>
    <source>
        <strain evidence="1">FC423</strain>
    </source>
</reference>
<sequence>HFPVYKSQCEAQDIALNERAIPASVRNSSEHQKTLDESLAPKIPQFTKAGLMDYIVELIVSEDEAIQLVDKGPFRRLLQYLHPNLSDGAIPHHT</sequence>
<name>A0A9P7EQU3_9AGAM</name>
<feature type="non-terminal residue" evidence="1">
    <location>
        <position position="94"/>
    </location>
</feature>
<dbReference type="GeneID" id="64692203"/>
<dbReference type="RefSeq" id="XP_041284163.1">
    <property type="nucleotide sequence ID" value="XM_041429944.1"/>
</dbReference>